<evidence type="ECO:0000313" key="2">
    <source>
        <dbReference type="Proteomes" id="UP000199448"/>
    </source>
</evidence>
<dbReference type="EMBL" id="FNUG01000002">
    <property type="protein sequence ID" value="SEE77376.1"/>
    <property type="molecule type" value="Genomic_DNA"/>
</dbReference>
<evidence type="ECO:0000313" key="1">
    <source>
        <dbReference type="EMBL" id="SEE77376.1"/>
    </source>
</evidence>
<dbReference type="Gene3D" id="2.160.10.10">
    <property type="entry name" value="Hexapeptide repeat proteins"/>
    <property type="match status" value="1"/>
</dbReference>
<keyword evidence="1" id="KW-0808">Transferase</keyword>
<proteinExistence type="predicted"/>
<dbReference type="STRING" id="390640.SAMN04488034_102318"/>
<keyword evidence="2" id="KW-1185">Reference proteome</keyword>
<name>A0A1H5LK01_9FLAO</name>
<organism evidence="1 2">
    <name type="scientific">Salinimicrobium catena</name>
    <dbReference type="NCBI Taxonomy" id="390640"/>
    <lineage>
        <taxon>Bacteria</taxon>
        <taxon>Pseudomonadati</taxon>
        <taxon>Bacteroidota</taxon>
        <taxon>Flavobacteriia</taxon>
        <taxon>Flavobacteriales</taxon>
        <taxon>Flavobacteriaceae</taxon>
        <taxon>Salinimicrobium</taxon>
    </lineage>
</organism>
<dbReference type="SUPFAM" id="SSF52540">
    <property type="entry name" value="P-loop containing nucleoside triphosphate hydrolases"/>
    <property type="match status" value="1"/>
</dbReference>
<protein>
    <submittedName>
        <fullName evidence="1">Acetyltransferase (Isoleucine patch superfamily)</fullName>
    </submittedName>
</protein>
<dbReference type="InterPro" id="IPR027417">
    <property type="entry name" value="P-loop_NTPase"/>
</dbReference>
<dbReference type="RefSeq" id="WP_093112645.1">
    <property type="nucleotide sequence ID" value="NZ_FNGG01000002.1"/>
</dbReference>
<dbReference type="InterPro" id="IPR011004">
    <property type="entry name" value="Trimer_LpxA-like_sf"/>
</dbReference>
<dbReference type="AlphaFoldDB" id="A0A1H5LK01"/>
<dbReference type="Proteomes" id="UP000199448">
    <property type="component" value="Unassembled WGS sequence"/>
</dbReference>
<dbReference type="OrthoDB" id="5432096at2"/>
<dbReference type="Gene3D" id="3.40.50.300">
    <property type="entry name" value="P-loop containing nucleotide triphosphate hydrolases"/>
    <property type="match status" value="1"/>
</dbReference>
<dbReference type="SUPFAM" id="SSF51161">
    <property type="entry name" value="Trimeric LpxA-like enzymes"/>
    <property type="match status" value="1"/>
</dbReference>
<accession>A0A1H5LK01</accession>
<sequence length="446" mass="51355">MLIQKINFILTKIFLLIFEPTRVGYFKYLFFKNVQKTGEGVKITGKIKVINNAGLTVGGNVYFGEDVEMRCHGGVIIGNDVIIEDDCRIISSYPVVRNNYDPTFISELPGSIIIGDNVLIGKGSIIRSEVEIPSNTVIPPYSFIGTPADLSRTTATAQNFHGAKRQEYDRVSVIEKYEEFPDEVVFVFSTGRSGSNAIETLANKNPRINAFHEPFYAQIKILAFNYSAGFISEEEAKNNLIKIYLSAPISQRKKIYLESDQKLVPFIKIISSLFPKAKFIWLIRSPGSFLKSAKARGWFLNDYPTVLNNQVLITPEMMSDACRLTGDFTDEFTKEEWLSLSHDDKILWYWFYWNKLIEHQLRSVSNKKYLLKLEDINTNAKSFFEFVSNEFNSDWKPEVTNKVKKKHQKKYSSVTNNKVNYYDLEKLKDYYSSLDENIFSLERINE</sequence>
<dbReference type="GO" id="GO:0016740">
    <property type="term" value="F:transferase activity"/>
    <property type="evidence" value="ECO:0007669"/>
    <property type="project" value="UniProtKB-KW"/>
</dbReference>
<gene>
    <name evidence="1" type="ORF">SAMN04488034_102318</name>
</gene>
<reference evidence="1 2" key="1">
    <citation type="submission" date="2016-10" db="EMBL/GenBank/DDBJ databases">
        <authorList>
            <person name="de Groot N.N."/>
        </authorList>
    </citation>
    <scope>NUCLEOTIDE SEQUENCE [LARGE SCALE GENOMIC DNA]</scope>
    <source>
        <strain evidence="1 2">DSM 23553</strain>
    </source>
</reference>